<reference evidence="2 3" key="1">
    <citation type="submission" date="2016-10" db="EMBL/GenBank/DDBJ databases">
        <authorList>
            <person name="de Groot N.N."/>
        </authorList>
    </citation>
    <scope>NUCLEOTIDE SEQUENCE [LARGE SCALE GENOMIC DNA]</scope>
    <source>
        <strain evidence="2 3">DSM 18346</strain>
    </source>
</reference>
<name>A0A1G9GY84_9FIRM</name>
<organism evidence="2 3">
    <name type="scientific">Natronincola ferrireducens</name>
    <dbReference type="NCBI Taxonomy" id="393762"/>
    <lineage>
        <taxon>Bacteria</taxon>
        <taxon>Bacillati</taxon>
        <taxon>Bacillota</taxon>
        <taxon>Clostridia</taxon>
        <taxon>Peptostreptococcales</taxon>
        <taxon>Natronincolaceae</taxon>
        <taxon>Natronincola</taxon>
    </lineage>
</organism>
<keyword evidence="1" id="KW-1133">Transmembrane helix</keyword>
<keyword evidence="1" id="KW-0472">Membrane</keyword>
<proteinExistence type="predicted"/>
<accession>A0A1G9GY84</accession>
<dbReference type="STRING" id="393762.SAMN05660472_02526"/>
<sequence>MKGFISTFFACIVICLIATFFFASFLDNIWAIIVFIAFLLAVLITVFLNQESRIEELEKKMEKLLNNELD</sequence>
<dbReference type="RefSeq" id="WP_244269547.1">
    <property type="nucleotide sequence ID" value="NZ_FNFP01000007.1"/>
</dbReference>
<evidence type="ECO:0000256" key="1">
    <source>
        <dbReference type="SAM" id="Phobius"/>
    </source>
</evidence>
<evidence type="ECO:0000313" key="2">
    <source>
        <dbReference type="EMBL" id="SDL05626.1"/>
    </source>
</evidence>
<dbReference type="AlphaFoldDB" id="A0A1G9GY84"/>
<evidence type="ECO:0000313" key="3">
    <source>
        <dbReference type="Proteomes" id="UP000198718"/>
    </source>
</evidence>
<gene>
    <name evidence="2" type="ORF">SAMN05660472_02526</name>
</gene>
<keyword evidence="3" id="KW-1185">Reference proteome</keyword>
<feature type="transmembrane region" description="Helical" evidence="1">
    <location>
        <begin position="7"/>
        <end position="23"/>
    </location>
</feature>
<protein>
    <submittedName>
        <fullName evidence="2">Uncharacterized protein</fullName>
    </submittedName>
</protein>
<feature type="transmembrane region" description="Helical" evidence="1">
    <location>
        <begin position="29"/>
        <end position="49"/>
    </location>
</feature>
<dbReference type="EMBL" id="FNFP01000007">
    <property type="protein sequence ID" value="SDL05626.1"/>
    <property type="molecule type" value="Genomic_DNA"/>
</dbReference>
<keyword evidence="1" id="KW-0812">Transmembrane</keyword>
<dbReference type="Proteomes" id="UP000198718">
    <property type="component" value="Unassembled WGS sequence"/>
</dbReference>